<dbReference type="Proteomes" id="UP000799777">
    <property type="component" value="Unassembled WGS sequence"/>
</dbReference>
<evidence type="ECO:0000313" key="1">
    <source>
        <dbReference type="EMBL" id="KAF2024212.1"/>
    </source>
</evidence>
<comment type="caution">
    <text evidence="1">The sequence shown here is derived from an EMBL/GenBank/DDBJ whole genome shotgun (WGS) entry which is preliminary data.</text>
</comment>
<protein>
    <submittedName>
        <fullName evidence="1">Uncharacterized protein</fullName>
    </submittedName>
</protein>
<dbReference type="OrthoDB" id="4682787at2759"/>
<organism evidence="1 2">
    <name type="scientific">Setomelanomma holmii</name>
    <dbReference type="NCBI Taxonomy" id="210430"/>
    <lineage>
        <taxon>Eukaryota</taxon>
        <taxon>Fungi</taxon>
        <taxon>Dikarya</taxon>
        <taxon>Ascomycota</taxon>
        <taxon>Pezizomycotina</taxon>
        <taxon>Dothideomycetes</taxon>
        <taxon>Pleosporomycetidae</taxon>
        <taxon>Pleosporales</taxon>
        <taxon>Pleosporineae</taxon>
        <taxon>Phaeosphaeriaceae</taxon>
        <taxon>Setomelanomma</taxon>
    </lineage>
</organism>
<name>A0A9P4LH47_9PLEO</name>
<gene>
    <name evidence="1" type="ORF">EK21DRAFT_117999</name>
</gene>
<proteinExistence type="predicted"/>
<accession>A0A9P4LH47</accession>
<keyword evidence="2" id="KW-1185">Reference proteome</keyword>
<reference evidence="1" key="1">
    <citation type="journal article" date="2020" name="Stud. Mycol.">
        <title>101 Dothideomycetes genomes: a test case for predicting lifestyles and emergence of pathogens.</title>
        <authorList>
            <person name="Haridas S."/>
            <person name="Albert R."/>
            <person name="Binder M."/>
            <person name="Bloem J."/>
            <person name="Labutti K."/>
            <person name="Salamov A."/>
            <person name="Andreopoulos B."/>
            <person name="Baker S."/>
            <person name="Barry K."/>
            <person name="Bills G."/>
            <person name="Bluhm B."/>
            <person name="Cannon C."/>
            <person name="Castanera R."/>
            <person name="Culley D."/>
            <person name="Daum C."/>
            <person name="Ezra D."/>
            <person name="Gonzalez J."/>
            <person name="Henrissat B."/>
            <person name="Kuo A."/>
            <person name="Liang C."/>
            <person name="Lipzen A."/>
            <person name="Lutzoni F."/>
            <person name="Magnuson J."/>
            <person name="Mondo S."/>
            <person name="Nolan M."/>
            <person name="Ohm R."/>
            <person name="Pangilinan J."/>
            <person name="Park H.-J."/>
            <person name="Ramirez L."/>
            <person name="Alfaro M."/>
            <person name="Sun H."/>
            <person name="Tritt A."/>
            <person name="Yoshinaga Y."/>
            <person name="Zwiers L.-H."/>
            <person name="Turgeon B."/>
            <person name="Goodwin S."/>
            <person name="Spatafora J."/>
            <person name="Crous P."/>
            <person name="Grigoriev I."/>
        </authorList>
    </citation>
    <scope>NUCLEOTIDE SEQUENCE</scope>
    <source>
        <strain evidence="1">CBS 110217</strain>
    </source>
</reference>
<dbReference type="EMBL" id="ML978304">
    <property type="protein sequence ID" value="KAF2024212.1"/>
    <property type="molecule type" value="Genomic_DNA"/>
</dbReference>
<sequence>MSLVCTMISALELRDFQRIQGSREVYYESVTLSIWSVTEVAIGIVVASLPPLRKSFDGFFKHMISSVISKNALTGVRPSRTGFEKFNLPMYRSQQGRKVTDDDSDRAIVEDAEIEDGRWNSGFLRTTRISIDKQSQNRVVD</sequence>
<evidence type="ECO:0000313" key="2">
    <source>
        <dbReference type="Proteomes" id="UP000799777"/>
    </source>
</evidence>
<dbReference type="AlphaFoldDB" id="A0A9P4LH47"/>